<evidence type="ECO:0000313" key="7">
    <source>
        <dbReference type="Proteomes" id="UP000006054"/>
    </source>
</evidence>
<keyword evidence="7" id="KW-1185">Reference proteome</keyword>
<dbReference type="SUPFAM" id="SSF53901">
    <property type="entry name" value="Thiolase-like"/>
    <property type="match status" value="2"/>
</dbReference>
<dbReference type="STRING" id="880071.Fleli_0235"/>
<dbReference type="Gene3D" id="3.40.47.10">
    <property type="match status" value="2"/>
</dbReference>
<feature type="active site" description="Acyl-thioester intermediate" evidence="3">
    <location>
        <position position="149"/>
    </location>
</feature>
<dbReference type="InterPro" id="IPR016039">
    <property type="entry name" value="Thiolase-like"/>
</dbReference>
<gene>
    <name evidence="6" type="ordered locus">Fleli_0235</name>
</gene>
<dbReference type="GO" id="GO:0016747">
    <property type="term" value="F:acyltransferase activity, transferring groups other than amino-acyl groups"/>
    <property type="evidence" value="ECO:0007669"/>
    <property type="project" value="InterPro"/>
</dbReference>
<dbReference type="KEGG" id="fli:Fleli_0235"/>
<evidence type="ECO:0000259" key="4">
    <source>
        <dbReference type="Pfam" id="PF00195"/>
    </source>
</evidence>
<organism evidence="6 7">
    <name type="scientific">Bernardetia litoralis (strain ATCC 23117 / DSM 6794 / NBRC 15988 / NCIMB 1366 / Fx l1 / Sio-4)</name>
    <name type="common">Flexibacter litoralis</name>
    <dbReference type="NCBI Taxonomy" id="880071"/>
    <lineage>
        <taxon>Bacteria</taxon>
        <taxon>Pseudomonadati</taxon>
        <taxon>Bacteroidota</taxon>
        <taxon>Cytophagia</taxon>
        <taxon>Cytophagales</taxon>
        <taxon>Bernardetiaceae</taxon>
        <taxon>Bernardetia</taxon>
    </lineage>
</organism>
<dbReference type="Proteomes" id="UP000006054">
    <property type="component" value="Chromosome"/>
</dbReference>
<dbReference type="AlphaFoldDB" id="I4AFJ4"/>
<dbReference type="HOGENOM" id="CLU_034992_0_2_10"/>
<dbReference type="GO" id="GO:0030639">
    <property type="term" value="P:polyketide biosynthetic process"/>
    <property type="evidence" value="ECO:0007669"/>
    <property type="project" value="TreeGrafter"/>
</dbReference>
<name>I4AFJ4_BERLS</name>
<evidence type="ECO:0000259" key="5">
    <source>
        <dbReference type="Pfam" id="PF02797"/>
    </source>
</evidence>
<dbReference type="EMBL" id="CP003345">
    <property type="protein sequence ID" value="AFM02729.1"/>
    <property type="molecule type" value="Genomic_DNA"/>
</dbReference>
<evidence type="ECO:0000256" key="3">
    <source>
        <dbReference type="PIRSR" id="PIRSR000451-1"/>
    </source>
</evidence>
<evidence type="ECO:0000256" key="1">
    <source>
        <dbReference type="ARBA" id="ARBA00005531"/>
    </source>
</evidence>
<dbReference type="PATRIC" id="fig|880071.3.peg.228"/>
<evidence type="ECO:0000313" key="6">
    <source>
        <dbReference type="EMBL" id="AFM02729.1"/>
    </source>
</evidence>
<dbReference type="InterPro" id="IPR012328">
    <property type="entry name" value="Chalcone/stilbene_synt_C"/>
</dbReference>
<proteinExistence type="inferred from homology"/>
<dbReference type="PANTHER" id="PTHR11877">
    <property type="entry name" value="HYDROXYMETHYLGLUTARYL-COA SYNTHASE"/>
    <property type="match status" value="1"/>
</dbReference>
<dbReference type="PANTHER" id="PTHR11877:SF46">
    <property type="entry name" value="TYPE III POLYKETIDE SYNTHASE A"/>
    <property type="match status" value="1"/>
</dbReference>
<dbReference type="Pfam" id="PF00195">
    <property type="entry name" value="Chal_sti_synt_N"/>
    <property type="match status" value="1"/>
</dbReference>
<comment type="similarity">
    <text evidence="1">Belongs to the thiolase-like superfamily. Chalcone/stilbene synthases family.</text>
</comment>
<reference evidence="7" key="1">
    <citation type="submission" date="2012-06" db="EMBL/GenBank/DDBJ databases">
        <title>The complete genome of Flexibacter litoralis DSM 6794.</title>
        <authorList>
            <person name="Lucas S."/>
            <person name="Copeland A."/>
            <person name="Lapidus A."/>
            <person name="Glavina del Rio T."/>
            <person name="Dalin E."/>
            <person name="Tice H."/>
            <person name="Bruce D."/>
            <person name="Goodwin L."/>
            <person name="Pitluck S."/>
            <person name="Peters L."/>
            <person name="Ovchinnikova G."/>
            <person name="Lu M."/>
            <person name="Kyrpides N."/>
            <person name="Mavromatis K."/>
            <person name="Ivanova N."/>
            <person name="Brettin T."/>
            <person name="Detter J.C."/>
            <person name="Han C."/>
            <person name="Larimer F."/>
            <person name="Land M."/>
            <person name="Hauser L."/>
            <person name="Markowitz V."/>
            <person name="Cheng J.-F."/>
            <person name="Hugenholtz P."/>
            <person name="Woyke T."/>
            <person name="Wu D."/>
            <person name="Spring S."/>
            <person name="Lang E."/>
            <person name="Kopitz M."/>
            <person name="Brambilla E."/>
            <person name="Klenk H.-P."/>
            <person name="Eisen J.A."/>
        </authorList>
    </citation>
    <scope>NUCLEOTIDE SEQUENCE [LARGE SCALE GENOMIC DNA]</scope>
    <source>
        <strain evidence="7">ATCC 23117 / DSM 6794 / NBRC 15988 / NCIMB 1366 / Sio-4</strain>
    </source>
</reference>
<dbReference type="CDD" id="cd00831">
    <property type="entry name" value="CHS_like"/>
    <property type="match status" value="1"/>
</dbReference>
<dbReference type="RefSeq" id="WP_014796194.1">
    <property type="nucleotide sequence ID" value="NC_018018.1"/>
</dbReference>
<dbReference type="PIRSF" id="PIRSF000451">
    <property type="entry name" value="PKS_III"/>
    <property type="match status" value="1"/>
</dbReference>
<dbReference type="Pfam" id="PF02797">
    <property type="entry name" value="Chal_sti_synt_C"/>
    <property type="match status" value="1"/>
</dbReference>
<protein>
    <submittedName>
        <fullName evidence="6">Putative naringenin-chalcone synthase</fullName>
    </submittedName>
</protein>
<dbReference type="eggNOG" id="COG3424">
    <property type="taxonomic scope" value="Bacteria"/>
</dbReference>
<dbReference type="InterPro" id="IPR011141">
    <property type="entry name" value="Polyketide_synthase_type-III"/>
</dbReference>
<keyword evidence="2" id="KW-0808">Transferase</keyword>
<accession>I4AFJ4</accession>
<sequence length="367" mass="41270">MSYITALNTANPSFTISQEQSADFSSHFMGKTKDEKRKIRILQRATGIKNRYTVLEDYTKKENFDFYPNSENLEPFPTTSQRMKVYEKWATKLGVEAARPIIEGREKEITHLITVSCTGMFAPGIDIELLENLGLNSSTQRTSINFMGCYASFNALKVADAFCKAYDAKVLIVGVELCTLHFQKQSDDDNLLANSIFADGAAAVLVEKTPRINTTNLFLKNFYCDLIPKGKQDMAWYIRDTGFEMRLSSYIADILGGEIEEILNKLMAGLNIDKNSDSISQWAVHPGGKKILETLAKKLSMDKSKLDAPFKIWEEYGNMSSVTVLFVLKELLHNKEKYQLKNNQLIPSLAFGPGLTIESALFELVEG</sequence>
<evidence type="ECO:0000256" key="2">
    <source>
        <dbReference type="ARBA" id="ARBA00022679"/>
    </source>
</evidence>
<dbReference type="InterPro" id="IPR001099">
    <property type="entry name" value="Chalcone/stilbene_synt_N"/>
</dbReference>
<feature type="domain" description="Chalcone/stilbene synthase N-terminal" evidence="4">
    <location>
        <begin position="4"/>
        <end position="209"/>
    </location>
</feature>
<feature type="domain" description="Chalcone/stilbene synthase C-terminal" evidence="5">
    <location>
        <begin position="225"/>
        <end position="363"/>
    </location>
</feature>